<reference evidence="1 2" key="1">
    <citation type="submission" date="2019-07" db="EMBL/GenBank/DDBJ databases">
        <authorList>
            <person name="Kim J."/>
        </authorList>
    </citation>
    <scope>NUCLEOTIDE SEQUENCE [LARGE SCALE GENOMIC DNA]</scope>
    <source>
        <strain evidence="1 2">N4</strain>
    </source>
</reference>
<evidence type="ECO:0008006" key="3">
    <source>
        <dbReference type="Google" id="ProtNLM"/>
    </source>
</evidence>
<comment type="caution">
    <text evidence="1">The sequence shown here is derived from an EMBL/GenBank/DDBJ whole genome shotgun (WGS) entry which is preliminary data.</text>
</comment>
<dbReference type="OrthoDB" id="2641610at2"/>
<sequence>MGRFLDAQGSQNASYTTSISIPVTTTPTVFGSLGLDISGAAGGTVGVNLQATVTLASITAVSGIVNLSIIRNGSTLVYSSAITTPGTLFATFDAKLTAFDHNIPTTPNFLTYEVRIRAVDADGSSGVNLQRVGPESFTAIAYVSP</sequence>
<proteinExistence type="predicted"/>
<organism evidence="1 2">
    <name type="scientific">Paenibacillus agilis</name>
    <dbReference type="NCBI Taxonomy" id="3020863"/>
    <lineage>
        <taxon>Bacteria</taxon>
        <taxon>Bacillati</taxon>
        <taxon>Bacillota</taxon>
        <taxon>Bacilli</taxon>
        <taxon>Bacillales</taxon>
        <taxon>Paenibacillaceae</taxon>
        <taxon>Paenibacillus</taxon>
    </lineage>
</organism>
<protein>
    <recommendedName>
        <fullName evidence="3">Exosporium protein C</fullName>
    </recommendedName>
</protein>
<gene>
    <name evidence="1" type="ORF">FPZ44_15155</name>
</gene>
<evidence type="ECO:0000313" key="2">
    <source>
        <dbReference type="Proteomes" id="UP000318102"/>
    </source>
</evidence>
<evidence type="ECO:0000313" key="1">
    <source>
        <dbReference type="EMBL" id="TVX94270.1"/>
    </source>
</evidence>
<dbReference type="RefSeq" id="WP_144991380.1">
    <property type="nucleotide sequence ID" value="NZ_VNJK01000001.1"/>
</dbReference>
<accession>A0A559J309</accession>
<dbReference type="Proteomes" id="UP000318102">
    <property type="component" value="Unassembled WGS sequence"/>
</dbReference>
<keyword evidence="2" id="KW-1185">Reference proteome</keyword>
<dbReference type="AlphaFoldDB" id="A0A559J309"/>
<dbReference type="EMBL" id="VNJK01000001">
    <property type="protein sequence ID" value="TVX94270.1"/>
    <property type="molecule type" value="Genomic_DNA"/>
</dbReference>
<name>A0A559J309_9BACL</name>